<dbReference type="Pfam" id="PF13517">
    <property type="entry name" value="FG-GAP_3"/>
    <property type="match status" value="2"/>
</dbReference>
<dbReference type="OrthoDB" id="868906at2"/>
<sequence length="682" mass="71796">MRQSLLRMGAALVRVHRLSFFLTVHWRHSITRYGQTGLLVIGLWGSGWGQCFLPALNLNTAGHRPAGVVIGDFNGDRRPDLAVTNSGSNTVTLLLNNGQGSFSQTISHPVDGLAPGALVSGDFNQDGWLDVAVANRGSNNVSVLLGNRQGAFTKAINLAVGERPQAIAVGDFNADQLGDLAVVNYTSNTVSVLLNQGQGRFAPAVCYQVYGRNPNSVAVADFNGDTRPDVAVSTNGYSSENVSVLFGNGQGGLGKGKFFNVGYRPGSIAVADFNGDSLLDLAVTHGGNFSDPYYVGVLLGKGQGEFGPITSFEVGASPQQVAVGDLDGDHRSDLVVANNESNTLSLLYNCPTSSLPSVVDVSLIDAGDGQLIGPLTDGAQIDLRSFSASATFSIQANTSATTVSVKFVLSGPQSHTQVESVPPYALLGDFPPGTFKGWKPIAGSYRLQVTPYAGLNASGPAGQSLLLHFTVINSPAILGLQLLNADNGNIVEPLTDGQVVNLDALPTRVLTIQAQASAGTRSVRFNLDGVQHRTQTESVVPFTLFGNTDHSFRGWTPPLGRYSLSVTPFSQAAAGGSQGALLTISFTVIDQPAGSRLGVEGQQRGLQVHPNPFKDSFTLEQAGPADGARSVVLYDGVGRKVYEQRVESQQLIQLGAGLAPGIYLLEVGEGPRFQRQKLLKIP</sequence>
<dbReference type="Proteomes" id="UP000248790">
    <property type="component" value="Unassembled WGS sequence"/>
</dbReference>
<dbReference type="EMBL" id="QLMC01000017">
    <property type="protein sequence ID" value="RAJ90019.1"/>
    <property type="molecule type" value="Genomic_DNA"/>
</dbReference>
<dbReference type="AlphaFoldDB" id="A0A327WFF0"/>
<protein>
    <submittedName>
        <fullName evidence="2">Putative secreted protein (Por secretion system target)</fullName>
    </submittedName>
</protein>
<dbReference type="RefSeq" id="WP_111631574.1">
    <property type="nucleotide sequence ID" value="NZ_QLMC01000017.1"/>
</dbReference>
<keyword evidence="1" id="KW-0732">Signal</keyword>
<dbReference type="SUPFAM" id="SSF69318">
    <property type="entry name" value="Integrin alpha N-terminal domain"/>
    <property type="match status" value="1"/>
</dbReference>
<evidence type="ECO:0000313" key="3">
    <source>
        <dbReference type="Proteomes" id="UP000248790"/>
    </source>
</evidence>
<dbReference type="Gene3D" id="2.30.30.100">
    <property type="match status" value="5"/>
</dbReference>
<dbReference type="Pfam" id="PF01839">
    <property type="entry name" value="FG-GAP"/>
    <property type="match status" value="1"/>
</dbReference>
<proteinExistence type="predicted"/>
<dbReference type="PANTHER" id="PTHR46580:SF2">
    <property type="entry name" value="MAM DOMAIN-CONTAINING PROTEIN"/>
    <property type="match status" value="1"/>
</dbReference>
<accession>A0A327WFF0</accession>
<dbReference type="InterPro" id="IPR028994">
    <property type="entry name" value="Integrin_alpha_N"/>
</dbReference>
<name>A0A327WFF0_LARAB</name>
<reference evidence="2 3" key="1">
    <citation type="submission" date="2018-06" db="EMBL/GenBank/DDBJ databases">
        <title>Genomic Encyclopedia of Archaeal and Bacterial Type Strains, Phase II (KMG-II): from individual species to whole genera.</title>
        <authorList>
            <person name="Goeker M."/>
        </authorList>
    </citation>
    <scope>NUCLEOTIDE SEQUENCE [LARGE SCALE GENOMIC DNA]</scope>
    <source>
        <strain evidence="2 3">DSM 21851</strain>
    </source>
</reference>
<dbReference type="InterPro" id="IPR013517">
    <property type="entry name" value="FG-GAP"/>
</dbReference>
<gene>
    <name evidence="2" type="ORF">LX87_05585</name>
</gene>
<keyword evidence="3" id="KW-1185">Reference proteome</keyword>
<organism evidence="2 3">
    <name type="scientific">Larkinella arboricola</name>
    <dbReference type="NCBI Taxonomy" id="643671"/>
    <lineage>
        <taxon>Bacteria</taxon>
        <taxon>Pseudomonadati</taxon>
        <taxon>Bacteroidota</taxon>
        <taxon>Cytophagia</taxon>
        <taxon>Cytophagales</taxon>
        <taxon>Spirosomataceae</taxon>
        <taxon>Larkinella</taxon>
    </lineage>
</organism>
<dbReference type="PANTHER" id="PTHR46580">
    <property type="entry name" value="SENSOR KINASE-RELATED"/>
    <property type="match status" value="1"/>
</dbReference>
<evidence type="ECO:0000313" key="2">
    <source>
        <dbReference type="EMBL" id="RAJ90019.1"/>
    </source>
</evidence>
<evidence type="ECO:0000256" key="1">
    <source>
        <dbReference type="ARBA" id="ARBA00022729"/>
    </source>
</evidence>
<comment type="caution">
    <text evidence="2">The sequence shown here is derived from an EMBL/GenBank/DDBJ whole genome shotgun (WGS) entry which is preliminary data.</text>
</comment>